<evidence type="ECO:0000259" key="3">
    <source>
        <dbReference type="PROSITE" id="PS51782"/>
    </source>
</evidence>
<keyword evidence="2" id="KW-0812">Transmembrane</keyword>
<gene>
    <name evidence="4" type="ORF">A2876_04450</name>
</gene>
<sequence length="189" mass="20661">MIANWGEKKYIPNKTSAQEGGKMSETTISRMLGAGIILVTGVMLFNYYRTAKTAEREKTSSTTTEATQETTEESTTLADLPASYEVKSGDSLWKIAEKVYGSGYNWTDIYAANKTVISNPNRLLVGTKLTLPKVETKIISHSVVRGETLWSVAQSYCGSGFAWEALAKTNNISEPTKLEIGTQLSIACK</sequence>
<dbReference type="CDD" id="cd00118">
    <property type="entry name" value="LysM"/>
    <property type="match status" value="2"/>
</dbReference>
<feature type="transmembrane region" description="Helical" evidence="2">
    <location>
        <begin position="28"/>
        <end position="48"/>
    </location>
</feature>
<accession>A0A1F4YCW8</accession>
<dbReference type="SMART" id="SM00257">
    <property type="entry name" value="LysM"/>
    <property type="match status" value="2"/>
</dbReference>
<name>A0A1F4YCW8_9BACT</name>
<dbReference type="PANTHER" id="PTHR34700">
    <property type="entry name" value="POTASSIUM BINDING PROTEIN KBP"/>
    <property type="match status" value="1"/>
</dbReference>
<evidence type="ECO:0000256" key="2">
    <source>
        <dbReference type="SAM" id="Phobius"/>
    </source>
</evidence>
<proteinExistence type="predicted"/>
<dbReference type="Pfam" id="PF01476">
    <property type="entry name" value="LysM"/>
    <property type="match status" value="2"/>
</dbReference>
<protein>
    <recommendedName>
        <fullName evidence="3">LysM domain-containing protein</fullName>
    </recommendedName>
</protein>
<comment type="caution">
    <text evidence="4">The sequence shown here is derived from an EMBL/GenBank/DDBJ whole genome shotgun (WGS) entry which is preliminary data.</text>
</comment>
<dbReference type="PANTHER" id="PTHR34700:SF4">
    <property type="entry name" value="PHAGE-LIKE ELEMENT PBSX PROTEIN XKDP"/>
    <property type="match status" value="1"/>
</dbReference>
<evidence type="ECO:0000256" key="1">
    <source>
        <dbReference type="SAM" id="MobiDB-lite"/>
    </source>
</evidence>
<keyword evidence="2" id="KW-1133">Transmembrane helix</keyword>
<dbReference type="AlphaFoldDB" id="A0A1F4YCW8"/>
<keyword evidence="2" id="KW-0472">Membrane</keyword>
<dbReference type="PROSITE" id="PS51782">
    <property type="entry name" value="LYSM"/>
    <property type="match status" value="2"/>
</dbReference>
<feature type="compositionally biased region" description="Low complexity" evidence="1">
    <location>
        <begin position="60"/>
        <end position="77"/>
    </location>
</feature>
<dbReference type="Proteomes" id="UP000178176">
    <property type="component" value="Unassembled WGS sequence"/>
</dbReference>
<feature type="region of interest" description="Disordered" evidence="1">
    <location>
        <begin position="56"/>
        <end position="77"/>
    </location>
</feature>
<evidence type="ECO:0000313" key="4">
    <source>
        <dbReference type="EMBL" id="OGC91708.1"/>
    </source>
</evidence>
<dbReference type="InterPro" id="IPR052196">
    <property type="entry name" value="Bact_Kbp"/>
</dbReference>
<dbReference type="EMBL" id="MEXH01000030">
    <property type="protein sequence ID" value="OGC91708.1"/>
    <property type="molecule type" value="Genomic_DNA"/>
</dbReference>
<feature type="domain" description="LysM" evidence="3">
    <location>
        <begin position="139"/>
        <end position="186"/>
    </location>
</feature>
<dbReference type="Gene3D" id="3.10.350.10">
    <property type="entry name" value="LysM domain"/>
    <property type="match status" value="2"/>
</dbReference>
<dbReference type="SUPFAM" id="SSF54106">
    <property type="entry name" value="LysM domain"/>
    <property type="match status" value="2"/>
</dbReference>
<dbReference type="InterPro" id="IPR018392">
    <property type="entry name" value="LysM"/>
</dbReference>
<feature type="domain" description="LysM" evidence="3">
    <location>
        <begin position="82"/>
        <end position="131"/>
    </location>
</feature>
<dbReference type="InterPro" id="IPR036779">
    <property type="entry name" value="LysM_dom_sf"/>
</dbReference>
<reference evidence="4 5" key="1">
    <citation type="journal article" date="2016" name="Nat. Commun.">
        <title>Thousands of microbial genomes shed light on interconnected biogeochemical processes in an aquifer system.</title>
        <authorList>
            <person name="Anantharaman K."/>
            <person name="Brown C.T."/>
            <person name="Hug L.A."/>
            <person name="Sharon I."/>
            <person name="Castelle C.J."/>
            <person name="Probst A.J."/>
            <person name="Thomas B.C."/>
            <person name="Singh A."/>
            <person name="Wilkins M.J."/>
            <person name="Karaoz U."/>
            <person name="Brodie E.L."/>
            <person name="Williams K.H."/>
            <person name="Hubbard S.S."/>
            <person name="Banfield J.F."/>
        </authorList>
    </citation>
    <scope>NUCLEOTIDE SEQUENCE [LARGE SCALE GENOMIC DNA]</scope>
</reference>
<evidence type="ECO:0000313" key="5">
    <source>
        <dbReference type="Proteomes" id="UP000178176"/>
    </source>
</evidence>
<organism evidence="4 5">
    <name type="scientific">Candidatus Amesbacteria bacterium RIFCSPHIGHO2_01_FULL_48_32b</name>
    <dbReference type="NCBI Taxonomy" id="1797253"/>
    <lineage>
        <taxon>Bacteria</taxon>
        <taxon>Candidatus Amesiibacteriota</taxon>
    </lineage>
</organism>